<reference evidence="2 3" key="1">
    <citation type="journal article" date="2016" name="Nat. Commun.">
        <title>Thousands of microbial genomes shed light on interconnected biogeochemical processes in an aquifer system.</title>
        <authorList>
            <person name="Anantharaman K."/>
            <person name="Brown C.T."/>
            <person name="Hug L.A."/>
            <person name="Sharon I."/>
            <person name="Castelle C.J."/>
            <person name="Probst A.J."/>
            <person name="Thomas B.C."/>
            <person name="Singh A."/>
            <person name="Wilkins M.J."/>
            <person name="Karaoz U."/>
            <person name="Brodie E.L."/>
            <person name="Williams K.H."/>
            <person name="Hubbard S.S."/>
            <person name="Banfield J.F."/>
        </authorList>
    </citation>
    <scope>NUCLEOTIDE SEQUENCE [LARGE SCALE GENOMIC DNA]</scope>
</reference>
<proteinExistence type="predicted"/>
<organism evidence="2 3">
    <name type="scientific">Candidatus Amesbacteria bacterium RIFCSPLOWO2_01_FULL_48_25</name>
    <dbReference type="NCBI Taxonomy" id="1797259"/>
    <lineage>
        <taxon>Bacteria</taxon>
        <taxon>Candidatus Amesiibacteriota</taxon>
    </lineage>
</organism>
<feature type="transmembrane region" description="Helical" evidence="1">
    <location>
        <begin position="6"/>
        <end position="27"/>
    </location>
</feature>
<gene>
    <name evidence="2" type="ORF">A2989_02030</name>
</gene>
<evidence type="ECO:0000256" key="1">
    <source>
        <dbReference type="SAM" id="Phobius"/>
    </source>
</evidence>
<evidence type="ECO:0008006" key="4">
    <source>
        <dbReference type="Google" id="ProtNLM"/>
    </source>
</evidence>
<dbReference type="InterPro" id="IPR025101">
    <property type="entry name" value="DUF4012"/>
</dbReference>
<dbReference type="AlphaFoldDB" id="A0A1F4Z9R8"/>
<sequence>MKQLWWYVLSVTVVLVGVAGGCGWSGYGLAREILRGEVNFSGGNYQFFNWCTNGLPIVGRLGQILDGKYIVLLQNNRELRATGGFVGSYVRVIWDMGKLVDLGVQDIYVPDGKLVGHVEPPYPVQESFRQGWWKLRDANWDPDFASAAATVKWFLEQGGETGIKGIAAVNLDLIQRWLGVIGWVNVPEFGEVVNADNMYSLAQKYAETSWYEGSKQKQEFLGAVGEEVVKLTRNVSIRKYIPLMKLFYEELSKKQMQMWFEDEEMRRIVDSLGWGGRIEKPGREIDLLYVVESNLGANKSNCCVERRLTHDVKRDEHVTREKLRIEWMNTSEYDSPVKPVFWGGNYLTYVRVVLPEEAKIQDIKVRGLILRMSTPNDFLMPNSLRQEISWDMYNIEKRSGHQIVGFWVRVEHKDSATAELEYESVRAGEYKILVKRQPGIEKFGYKLTVDGKTKFDGFINRDILI</sequence>
<name>A0A1F4Z9R8_9BACT</name>
<dbReference type="EMBL" id="MEXN01000010">
    <property type="protein sequence ID" value="OGD03060.1"/>
    <property type="molecule type" value="Genomic_DNA"/>
</dbReference>
<dbReference type="Pfam" id="PF13196">
    <property type="entry name" value="DUF4012"/>
    <property type="match status" value="1"/>
</dbReference>
<keyword evidence="1" id="KW-0812">Transmembrane</keyword>
<keyword evidence="1" id="KW-0472">Membrane</keyword>
<comment type="caution">
    <text evidence="2">The sequence shown here is derived from an EMBL/GenBank/DDBJ whole genome shotgun (WGS) entry which is preliminary data.</text>
</comment>
<evidence type="ECO:0000313" key="2">
    <source>
        <dbReference type="EMBL" id="OGD03060.1"/>
    </source>
</evidence>
<dbReference type="PROSITE" id="PS51257">
    <property type="entry name" value="PROKAR_LIPOPROTEIN"/>
    <property type="match status" value="1"/>
</dbReference>
<dbReference type="Proteomes" id="UP000177080">
    <property type="component" value="Unassembled WGS sequence"/>
</dbReference>
<protein>
    <recommendedName>
        <fullName evidence="4">DUF4012 domain-containing protein</fullName>
    </recommendedName>
</protein>
<keyword evidence="1" id="KW-1133">Transmembrane helix</keyword>
<accession>A0A1F4Z9R8</accession>
<dbReference type="STRING" id="1797259.A2989_02030"/>
<evidence type="ECO:0000313" key="3">
    <source>
        <dbReference type="Proteomes" id="UP000177080"/>
    </source>
</evidence>